<sequence>MMIRQVFLSLRGKSNILPPSIPTLVLAKLCSSYLGKWELPQGYDTGITVYNSAVNKRVPLILRNKGIATWYICGPTVYAESHIGHASCYVKFDIIRRIMESVFGINVLLLMGITDIDDKIIKEANKVGKNVSQVSRKYELDFFNDMAAMQIKPPSVICRVTDNIPLIISFCERLISKGYAYVTDEGNVYFMVSKGISADVLSNLPEDCQLVIDPLKKDQRDFALWKAAKPDEPYWLSPWGKGRPGWHIECSAMASHIFGSQLDLHSGGYDLLFPHHTNEKSQSEAFHGCSQWVNYWMHSGLLQIDDSEKMSKSLKNTISIKDYLKENSVNDFRILCLQSFYRKNISYSTETLAGAKGLHKKLHSFINDCELHISGMIQNNYIDHS</sequence>
<evidence type="ECO:0000256" key="9">
    <source>
        <dbReference type="ARBA" id="ARBA00022917"/>
    </source>
</evidence>
<dbReference type="InterPro" id="IPR015803">
    <property type="entry name" value="Cys-tRNA-ligase"/>
</dbReference>
<dbReference type="InterPro" id="IPR032678">
    <property type="entry name" value="tRNA-synt_1_cat_dom"/>
</dbReference>
<dbReference type="PANTHER" id="PTHR10890">
    <property type="entry name" value="CYSTEINYL-TRNA SYNTHETASE"/>
    <property type="match status" value="1"/>
</dbReference>
<dbReference type="STRING" id="407821.A0A087T3V0"/>
<reference evidence="13 14" key="1">
    <citation type="submission" date="2013-11" db="EMBL/GenBank/DDBJ databases">
        <title>Genome sequencing of Stegodyphus mimosarum.</title>
        <authorList>
            <person name="Bechsgaard J."/>
        </authorList>
    </citation>
    <scope>NUCLEOTIDE SEQUENCE [LARGE SCALE GENOMIC DNA]</scope>
</reference>
<keyword evidence="7" id="KW-0862">Zinc</keyword>
<evidence type="ECO:0000256" key="11">
    <source>
        <dbReference type="ARBA" id="ARBA00031499"/>
    </source>
</evidence>
<dbReference type="CDD" id="cd00672">
    <property type="entry name" value="CysRS_core"/>
    <property type="match status" value="1"/>
</dbReference>
<dbReference type="GO" id="GO:0006423">
    <property type="term" value="P:cysteinyl-tRNA aminoacylation"/>
    <property type="evidence" value="ECO:0007669"/>
    <property type="project" value="InterPro"/>
</dbReference>
<organism evidence="13 14">
    <name type="scientific">Stegodyphus mimosarum</name>
    <name type="common">African social velvet spider</name>
    <dbReference type="NCBI Taxonomy" id="407821"/>
    <lineage>
        <taxon>Eukaryota</taxon>
        <taxon>Metazoa</taxon>
        <taxon>Ecdysozoa</taxon>
        <taxon>Arthropoda</taxon>
        <taxon>Chelicerata</taxon>
        <taxon>Arachnida</taxon>
        <taxon>Araneae</taxon>
        <taxon>Araneomorphae</taxon>
        <taxon>Entelegynae</taxon>
        <taxon>Eresoidea</taxon>
        <taxon>Eresidae</taxon>
        <taxon>Stegodyphus</taxon>
    </lineage>
</organism>
<dbReference type="InterPro" id="IPR024909">
    <property type="entry name" value="Cys-tRNA/MSH_ligase"/>
</dbReference>
<keyword evidence="14" id="KW-1185">Reference proteome</keyword>
<evidence type="ECO:0000256" key="3">
    <source>
        <dbReference type="ARBA" id="ARBA00012832"/>
    </source>
</evidence>
<dbReference type="EMBL" id="KK113271">
    <property type="protein sequence ID" value="KFM59789.1"/>
    <property type="molecule type" value="Genomic_DNA"/>
</dbReference>
<dbReference type="GO" id="GO:0004817">
    <property type="term" value="F:cysteine-tRNA ligase activity"/>
    <property type="evidence" value="ECO:0007669"/>
    <property type="project" value="UniProtKB-EC"/>
</dbReference>
<evidence type="ECO:0000256" key="7">
    <source>
        <dbReference type="ARBA" id="ARBA00022833"/>
    </source>
</evidence>
<name>A0A087T3V0_STEMI</name>
<dbReference type="PANTHER" id="PTHR10890:SF27">
    <property type="entry name" value="CYSTEINE--TRNA LIGASE, MITOCHONDRIAL-RELATED"/>
    <property type="match status" value="1"/>
</dbReference>
<feature type="non-terminal residue" evidence="13">
    <location>
        <position position="385"/>
    </location>
</feature>
<dbReference type="GO" id="GO:0046872">
    <property type="term" value="F:metal ion binding"/>
    <property type="evidence" value="ECO:0007669"/>
    <property type="project" value="UniProtKB-KW"/>
</dbReference>
<evidence type="ECO:0000256" key="1">
    <source>
        <dbReference type="ARBA" id="ARBA00001947"/>
    </source>
</evidence>
<dbReference type="Pfam" id="PF01406">
    <property type="entry name" value="tRNA-synt_1e"/>
    <property type="match status" value="1"/>
</dbReference>
<dbReference type="SUPFAM" id="SSF52374">
    <property type="entry name" value="Nucleotidylyl transferase"/>
    <property type="match status" value="1"/>
</dbReference>
<evidence type="ECO:0000313" key="14">
    <source>
        <dbReference type="Proteomes" id="UP000054359"/>
    </source>
</evidence>
<dbReference type="NCBIfam" id="TIGR00435">
    <property type="entry name" value="cysS"/>
    <property type="match status" value="1"/>
</dbReference>
<protein>
    <recommendedName>
        <fullName evidence="3">cysteine--tRNA ligase</fullName>
        <ecNumber evidence="3">6.1.1.16</ecNumber>
    </recommendedName>
    <alternativeName>
        <fullName evidence="11">Cysteinyl-tRNA synthetase</fullName>
    </alternativeName>
</protein>
<keyword evidence="5" id="KW-0479">Metal-binding</keyword>
<dbReference type="Gene3D" id="3.40.50.620">
    <property type="entry name" value="HUPs"/>
    <property type="match status" value="1"/>
</dbReference>
<keyword evidence="10" id="KW-0030">Aminoacyl-tRNA synthetase</keyword>
<dbReference type="InterPro" id="IPR014729">
    <property type="entry name" value="Rossmann-like_a/b/a_fold"/>
</dbReference>
<keyword evidence="6" id="KW-0547">Nucleotide-binding</keyword>
<evidence type="ECO:0000256" key="10">
    <source>
        <dbReference type="ARBA" id="ARBA00023146"/>
    </source>
</evidence>
<feature type="domain" description="tRNA synthetases class I catalytic" evidence="12">
    <location>
        <begin position="66"/>
        <end position="356"/>
    </location>
</feature>
<keyword evidence="9" id="KW-0648">Protein biosynthesis</keyword>
<dbReference type="OMA" id="GWHAECA"/>
<evidence type="ECO:0000256" key="2">
    <source>
        <dbReference type="ARBA" id="ARBA00005594"/>
    </source>
</evidence>
<comment type="similarity">
    <text evidence="2">Belongs to the class-I aminoacyl-tRNA synthetase family.</text>
</comment>
<dbReference type="PRINTS" id="PR00983">
    <property type="entry name" value="TRNASYNTHCYS"/>
</dbReference>
<dbReference type="EC" id="6.1.1.16" evidence="3"/>
<comment type="cofactor">
    <cofactor evidence="1">
        <name>Zn(2+)</name>
        <dbReference type="ChEBI" id="CHEBI:29105"/>
    </cofactor>
</comment>
<evidence type="ECO:0000256" key="6">
    <source>
        <dbReference type="ARBA" id="ARBA00022741"/>
    </source>
</evidence>
<dbReference type="GO" id="GO:0005524">
    <property type="term" value="F:ATP binding"/>
    <property type="evidence" value="ECO:0007669"/>
    <property type="project" value="UniProtKB-KW"/>
</dbReference>
<dbReference type="OrthoDB" id="438179at2759"/>
<keyword evidence="4 13" id="KW-0436">Ligase</keyword>
<dbReference type="GO" id="GO:0005737">
    <property type="term" value="C:cytoplasm"/>
    <property type="evidence" value="ECO:0007669"/>
    <property type="project" value="TreeGrafter"/>
</dbReference>
<evidence type="ECO:0000313" key="13">
    <source>
        <dbReference type="EMBL" id="KFM59789.1"/>
    </source>
</evidence>
<evidence type="ECO:0000259" key="12">
    <source>
        <dbReference type="Pfam" id="PF01406"/>
    </source>
</evidence>
<dbReference type="FunFam" id="3.40.50.620:FF:000027">
    <property type="entry name" value="Cysteine--tRNA ligase, cytoplasmic"/>
    <property type="match status" value="1"/>
</dbReference>
<accession>A0A087T3V0</accession>
<evidence type="ECO:0000256" key="5">
    <source>
        <dbReference type="ARBA" id="ARBA00022723"/>
    </source>
</evidence>
<dbReference type="Proteomes" id="UP000054359">
    <property type="component" value="Unassembled WGS sequence"/>
</dbReference>
<proteinExistence type="inferred from homology"/>
<dbReference type="AlphaFoldDB" id="A0A087T3V0"/>
<evidence type="ECO:0000256" key="4">
    <source>
        <dbReference type="ARBA" id="ARBA00022598"/>
    </source>
</evidence>
<evidence type="ECO:0000256" key="8">
    <source>
        <dbReference type="ARBA" id="ARBA00022840"/>
    </source>
</evidence>
<gene>
    <name evidence="13" type="ORF">X975_08514</name>
</gene>
<keyword evidence="8" id="KW-0067">ATP-binding</keyword>